<feature type="non-terminal residue" evidence="7">
    <location>
        <position position="124"/>
    </location>
</feature>
<evidence type="ECO:0000256" key="5">
    <source>
        <dbReference type="PROSITE-ProRule" id="PRU00309"/>
    </source>
</evidence>
<dbReference type="Pfam" id="PF05485">
    <property type="entry name" value="THAP"/>
    <property type="match status" value="1"/>
</dbReference>
<evidence type="ECO:0000256" key="4">
    <source>
        <dbReference type="ARBA" id="ARBA00023125"/>
    </source>
</evidence>
<comment type="caution">
    <text evidence="7">The sequence shown here is derived from an EMBL/GenBank/DDBJ whole genome shotgun (WGS) entry which is preliminary data.</text>
</comment>
<keyword evidence="2 5" id="KW-0863">Zinc-finger</keyword>
<evidence type="ECO:0000313" key="7">
    <source>
        <dbReference type="EMBL" id="GMR57701.1"/>
    </source>
</evidence>
<keyword evidence="3" id="KW-0862">Zinc</keyword>
<dbReference type="AlphaFoldDB" id="A0AAN5D788"/>
<accession>A0AAN5D788</accession>
<dbReference type="SUPFAM" id="SSF57716">
    <property type="entry name" value="Glucocorticoid receptor-like (DNA-binding domain)"/>
    <property type="match status" value="1"/>
</dbReference>
<dbReference type="GO" id="GO:0008270">
    <property type="term" value="F:zinc ion binding"/>
    <property type="evidence" value="ECO:0007669"/>
    <property type="project" value="UniProtKB-KW"/>
</dbReference>
<feature type="domain" description="THAP-type" evidence="6">
    <location>
        <begin position="1"/>
        <end position="83"/>
    </location>
</feature>
<gene>
    <name evidence="7" type="ORF">PMAYCL1PPCAC_27896</name>
</gene>
<dbReference type="GO" id="GO:0003677">
    <property type="term" value="F:DNA binding"/>
    <property type="evidence" value="ECO:0007669"/>
    <property type="project" value="UniProtKB-UniRule"/>
</dbReference>
<evidence type="ECO:0000256" key="1">
    <source>
        <dbReference type="ARBA" id="ARBA00022723"/>
    </source>
</evidence>
<dbReference type="SMART" id="SM00980">
    <property type="entry name" value="THAP"/>
    <property type="match status" value="1"/>
</dbReference>
<feature type="non-terminal residue" evidence="7">
    <location>
        <position position="1"/>
    </location>
</feature>
<evidence type="ECO:0000256" key="3">
    <source>
        <dbReference type="ARBA" id="ARBA00022833"/>
    </source>
</evidence>
<name>A0AAN5D788_9BILA</name>
<keyword evidence="8" id="KW-1185">Reference proteome</keyword>
<sequence>LRRCVVCLRRVVQSEMRFFTSTHKRRKTWINAVRSTPEGRRALMQQICTMSAPVLCSSHFAPSDFIQKGKRIELRVDAVPFYGVSGQANEEPMNELIDAKHDEPIDDELIDVESIDEQPGLSRI</sequence>
<protein>
    <recommendedName>
        <fullName evidence="6">THAP-type domain-containing protein</fullName>
    </recommendedName>
</protein>
<evidence type="ECO:0000256" key="2">
    <source>
        <dbReference type="ARBA" id="ARBA00022771"/>
    </source>
</evidence>
<dbReference type="Proteomes" id="UP001328107">
    <property type="component" value="Unassembled WGS sequence"/>
</dbReference>
<dbReference type="EMBL" id="BTRK01000006">
    <property type="protein sequence ID" value="GMR57701.1"/>
    <property type="molecule type" value="Genomic_DNA"/>
</dbReference>
<dbReference type="InterPro" id="IPR006612">
    <property type="entry name" value="THAP_Znf"/>
</dbReference>
<evidence type="ECO:0000313" key="8">
    <source>
        <dbReference type="Proteomes" id="UP001328107"/>
    </source>
</evidence>
<proteinExistence type="predicted"/>
<dbReference type="PROSITE" id="PS50950">
    <property type="entry name" value="ZF_THAP"/>
    <property type="match status" value="1"/>
</dbReference>
<keyword evidence="1" id="KW-0479">Metal-binding</keyword>
<keyword evidence="4 5" id="KW-0238">DNA-binding</keyword>
<evidence type="ECO:0000259" key="6">
    <source>
        <dbReference type="PROSITE" id="PS50950"/>
    </source>
</evidence>
<reference evidence="8" key="1">
    <citation type="submission" date="2022-10" db="EMBL/GenBank/DDBJ databases">
        <title>Genome assembly of Pristionchus species.</title>
        <authorList>
            <person name="Yoshida K."/>
            <person name="Sommer R.J."/>
        </authorList>
    </citation>
    <scope>NUCLEOTIDE SEQUENCE [LARGE SCALE GENOMIC DNA]</scope>
    <source>
        <strain evidence="8">RS5460</strain>
    </source>
</reference>
<organism evidence="7 8">
    <name type="scientific">Pristionchus mayeri</name>
    <dbReference type="NCBI Taxonomy" id="1317129"/>
    <lineage>
        <taxon>Eukaryota</taxon>
        <taxon>Metazoa</taxon>
        <taxon>Ecdysozoa</taxon>
        <taxon>Nematoda</taxon>
        <taxon>Chromadorea</taxon>
        <taxon>Rhabditida</taxon>
        <taxon>Rhabditina</taxon>
        <taxon>Diplogasteromorpha</taxon>
        <taxon>Diplogasteroidea</taxon>
        <taxon>Neodiplogasteridae</taxon>
        <taxon>Pristionchus</taxon>
    </lineage>
</organism>